<dbReference type="AlphaFoldDB" id="A0AB33JJ78"/>
<evidence type="ECO:0000313" key="2">
    <source>
        <dbReference type="EMBL" id="BFO80393.1"/>
    </source>
</evidence>
<evidence type="ECO:0000256" key="1">
    <source>
        <dbReference type="SAM" id="MobiDB-lite"/>
    </source>
</evidence>
<reference evidence="2" key="1">
    <citation type="submission" date="2024-07" db="EMBL/GenBank/DDBJ databases">
        <title>Complete genome sequence of Prevotella sp. YM-2024 GTC17262.</title>
        <authorList>
            <person name="Hayashi M."/>
            <person name="Muto Y."/>
            <person name="Tanaka K."/>
            <person name="Niwa H."/>
        </authorList>
    </citation>
    <scope>NUCLEOTIDE SEQUENCE</scope>
    <source>
        <strain evidence="2">GTC17262</strain>
    </source>
</reference>
<feature type="region of interest" description="Disordered" evidence="1">
    <location>
        <begin position="31"/>
        <end position="72"/>
    </location>
</feature>
<proteinExistence type="predicted"/>
<dbReference type="EMBL" id="AP035789">
    <property type="protein sequence ID" value="BFO80393.1"/>
    <property type="molecule type" value="Genomic_DNA"/>
</dbReference>
<evidence type="ECO:0008006" key="3">
    <source>
        <dbReference type="Google" id="ProtNLM"/>
    </source>
</evidence>
<protein>
    <recommendedName>
        <fullName evidence="3">Toxin PIN</fullName>
    </recommendedName>
</protein>
<organism evidence="2">
    <name type="scientific">Prevotella sp. GTC17262</name>
    <dbReference type="NCBI Taxonomy" id="3236797"/>
    <lineage>
        <taxon>Bacteria</taxon>
        <taxon>Pseudomonadati</taxon>
        <taxon>Bacteroidota</taxon>
        <taxon>Bacteroidia</taxon>
        <taxon>Bacteroidales</taxon>
        <taxon>Prevotellaceae</taxon>
        <taxon>Prevotella</taxon>
    </lineage>
</organism>
<name>A0AB33JJ78_9BACT</name>
<gene>
    <name evidence="2" type="ORF">GTC17262_05840</name>
</gene>
<accession>A0AB33JJ78</accession>
<sequence length="72" mass="7878">MDKKEFKKKKAYVKPTIEVVRVNIEGQMLAGSPAVQPGGGGGGSISVEPPKEDEDEEISGAKKFNLWSEWED</sequence>